<evidence type="ECO:0000313" key="1">
    <source>
        <dbReference type="EMBL" id="TGO37298.1"/>
    </source>
</evidence>
<reference evidence="1 2" key="1">
    <citation type="submission" date="2017-12" db="EMBL/GenBank/DDBJ databases">
        <title>Comparative genomics of Botrytis spp.</title>
        <authorList>
            <person name="Valero-Jimenez C.A."/>
            <person name="Tapia P."/>
            <person name="Veloso J."/>
            <person name="Silva-Moreno E."/>
            <person name="Staats M."/>
            <person name="Valdes J.H."/>
            <person name="Van Kan J.A.L."/>
        </authorList>
    </citation>
    <scope>NUCLEOTIDE SEQUENCE [LARGE SCALE GENOMIC DNA]</scope>
    <source>
        <strain evidence="1 2">Bh0001</strain>
    </source>
</reference>
<dbReference type="AlphaFoldDB" id="A0A4Z1GLW5"/>
<organism evidence="1 2">
    <name type="scientific">Botrytis hyacinthi</name>
    <dbReference type="NCBI Taxonomy" id="278943"/>
    <lineage>
        <taxon>Eukaryota</taxon>
        <taxon>Fungi</taxon>
        <taxon>Dikarya</taxon>
        <taxon>Ascomycota</taxon>
        <taxon>Pezizomycotina</taxon>
        <taxon>Leotiomycetes</taxon>
        <taxon>Helotiales</taxon>
        <taxon>Sclerotiniaceae</taxon>
        <taxon>Botrytis</taxon>
    </lineage>
</organism>
<dbReference type="EMBL" id="PQXK01000101">
    <property type="protein sequence ID" value="TGO37298.1"/>
    <property type="molecule type" value="Genomic_DNA"/>
</dbReference>
<keyword evidence="2" id="KW-1185">Reference proteome</keyword>
<accession>A0A4Z1GLW5</accession>
<protein>
    <submittedName>
        <fullName evidence="1">Uncharacterized protein</fullName>
    </submittedName>
</protein>
<evidence type="ECO:0000313" key="2">
    <source>
        <dbReference type="Proteomes" id="UP000297814"/>
    </source>
</evidence>
<proteinExistence type="predicted"/>
<name>A0A4Z1GLW5_9HELO</name>
<gene>
    <name evidence="1" type="ORF">BHYA_0101g00480</name>
</gene>
<comment type="caution">
    <text evidence="1">The sequence shown here is derived from an EMBL/GenBank/DDBJ whole genome shotgun (WGS) entry which is preliminary data.</text>
</comment>
<sequence>MQSSTWNEVEPEFDISQRVVYAWSLAQEKALPMQLRSSKIIEEVGQEFLLNAKQLVARIIDSLNGLSGQKQRVLEANVWKSMRSKLDTAPHSPEKYVMIVGKSTHGALQQLVEKFPVRLATSFRCSLVLGIGI</sequence>
<dbReference type="Proteomes" id="UP000297814">
    <property type="component" value="Unassembled WGS sequence"/>
</dbReference>